<evidence type="ECO:0000256" key="1">
    <source>
        <dbReference type="ARBA" id="ARBA00012506"/>
    </source>
</evidence>
<gene>
    <name evidence="8" type="ORF">FPZ49_15190</name>
</gene>
<dbReference type="SMART" id="SM00471">
    <property type="entry name" value="HDc"/>
    <property type="match status" value="1"/>
</dbReference>
<name>A0A559KAA4_9BACL</name>
<keyword evidence="3" id="KW-0547">Nucleotide-binding</keyword>
<dbReference type="AlphaFoldDB" id="A0A559KAA4"/>
<dbReference type="EMBL" id="VNJI01000017">
    <property type="protein sequence ID" value="TVY09056.1"/>
    <property type="molecule type" value="Genomic_DNA"/>
</dbReference>
<dbReference type="RefSeq" id="WP_144848091.1">
    <property type="nucleotide sequence ID" value="NZ_VNJI01000017.1"/>
</dbReference>
<keyword evidence="9" id="KW-1185">Reference proteome</keyword>
<dbReference type="Proteomes" id="UP000317036">
    <property type="component" value="Unassembled WGS sequence"/>
</dbReference>
<dbReference type="CDD" id="cd00077">
    <property type="entry name" value="HDc"/>
    <property type="match status" value="1"/>
</dbReference>
<evidence type="ECO:0000256" key="4">
    <source>
        <dbReference type="ARBA" id="ARBA00022801"/>
    </source>
</evidence>
<accession>A0A559KAA4</accession>
<evidence type="ECO:0000256" key="6">
    <source>
        <dbReference type="ARBA" id="ARBA00049417"/>
    </source>
</evidence>
<dbReference type="GO" id="GO:0008803">
    <property type="term" value="F:bis(5'-nucleosyl)-tetraphosphatase (symmetrical) activity"/>
    <property type="evidence" value="ECO:0007669"/>
    <property type="project" value="UniProtKB-EC"/>
</dbReference>
<sequence>MTREEIIESVRSQMPEKRWAHVQGVMATSVILAERFGADPVKAELAAILHDVCKFWRVDEQAKVIRDNGLPADLLDYDKELWHAHAGAWIATERYGVTDEEVLDAIRYHTSGRRRMTLLDKVVCLADYMEPGRDFPGVNNIREKAEHSLERALIEGFDGTIRFLLEKGKRIYPLTLEARNGLIEELEAQEA</sequence>
<protein>
    <recommendedName>
        <fullName evidence="1">bis(5'-nucleosyl)-tetraphosphatase (symmetrical)</fullName>
        <ecNumber evidence="1">3.6.1.41</ecNumber>
    </recommendedName>
</protein>
<organism evidence="8 9">
    <name type="scientific">Paenibacillus cremeus</name>
    <dbReference type="NCBI Taxonomy" id="2163881"/>
    <lineage>
        <taxon>Bacteria</taxon>
        <taxon>Bacillati</taxon>
        <taxon>Bacillota</taxon>
        <taxon>Bacilli</taxon>
        <taxon>Bacillales</taxon>
        <taxon>Paenibacillaceae</taxon>
        <taxon>Paenibacillus</taxon>
    </lineage>
</organism>
<dbReference type="GO" id="GO:0000166">
    <property type="term" value="F:nucleotide binding"/>
    <property type="evidence" value="ECO:0007669"/>
    <property type="project" value="UniProtKB-KW"/>
</dbReference>
<reference evidence="8 9" key="1">
    <citation type="submission" date="2019-07" db="EMBL/GenBank/DDBJ databases">
        <authorList>
            <person name="Kim J."/>
        </authorList>
    </citation>
    <scope>NUCLEOTIDE SEQUENCE [LARGE SCALE GENOMIC DNA]</scope>
    <source>
        <strain evidence="8 9">JC52</strain>
    </source>
</reference>
<evidence type="ECO:0000313" key="8">
    <source>
        <dbReference type="EMBL" id="TVY09056.1"/>
    </source>
</evidence>
<comment type="caution">
    <text evidence="8">The sequence shown here is derived from an EMBL/GenBank/DDBJ whole genome shotgun (WGS) entry which is preliminary data.</text>
</comment>
<dbReference type="InterPro" id="IPR006674">
    <property type="entry name" value="HD_domain"/>
</dbReference>
<dbReference type="Pfam" id="PF01966">
    <property type="entry name" value="HD"/>
    <property type="match status" value="1"/>
</dbReference>
<dbReference type="InterPro" id="IPR005249">
    <property type="entry name" value="YqeK"/>
</dbReference>
<feature type="domain" description="HD/PDEase" evidence="7">
    <location>
        <begin position="14"/>
        <end position="141"/>
    </location>
</feature>
<evidence type="ECO:0000259" key="7">
    <source>
        <dbReference type="SMART" id="SM00471"/>
    </source>
</evidence>
<dbReference type="PANTHER" id="PTHR35795">
    <property type="entry name" value="SLR1885 PROTEIN"/>
    <property type="match status" value="1"/>
</dbReference>
<evidence type="ECO:0000256" key="5">
    <source>
        <dbReference type="ARBA" id="ARBA00023004"/>
    </source>
</evidence>
<dbReference type="InterPro" id="IPR003607">
    <property type="entry name" value="HD/PDEase_dom"/>
</dbReference>
<proteinExistence type="predicted"/>
<evidence type="ECO:0000256" key="2">
    <source>
        <dbReference type="ARBA" id="ARBA00022723"/>
    </source>
</evidence>
<dbReference type="PANTHER" id="PTHR35795:SF1">
    <property type="entry name" value="BIS(5'-NUCLEOSYL)-TETRAPHOSPHATASE, SYMMETRICAL"/>
    <property type="match status" value="1"/>
</dbReference>
<dbReference type="SUPFAM" id="SSF109604">
    <property type="entry name" value="HD-domain/PDEase-like"/>
    <property type="match status" value="1"/>
</dbReference>
<dbReference type="Gene3D" id="1.10.3210.10">
    <property type="entry name" value="Hypothetical protein af1432"/>
    <property type="match status" value="1"/>
</dbReference>
<dbReference type="NCBIfam" id="TIGR00488">
    <property type="entry name" value="bis(5'-nucleosyl)-tetraphosphatase (symmetrical) YqeK"/>
    <property type="match status" value="1"/>
</dbReference>
<keyword evidence="2" id="KW-0479">Metal-binding</keyword>
<dbReference type="GO" id="GO:0046872">
    <property type="term" value="F:metal ion binding"/>
    <property type="evidence" value="ECO:0007669"/>
    <property type="project" value="UniProtKB-KW"/>
</dbReference>
<keyword evidence="4" id="KW-0378">Hydrolase</keyword>
<keyword evidence="5" id="KW-0408">Iron</keyword>
<evidence type="ECO:0000256" key="3">
    <source>
        <dbReference type="ARBA" id="ARBA00022741"/>
    </source>
</evidence>
<comment type="catalytic activity">
    <reaction evidence="6">
        <text>P(1),P(4)-bis(5'-adenosyl) tetraphosphate + H2O = 2 ADP + 2 H(+)</text>
        <dbReference type="Rhea" id="RHEA:24252"/>
        <dbReference type="ChEBI" id="CHEBI:15377"/>
        <dbReference type="ChEBI" id="CHEBI:15378"/>
        <dbReference type="ChEBI" id="CHEBI:58141"/>
        <dbReference type="ChEBI" id="CHEBI:456216"/>
        <dbReference type="EC" id="3.6.1.41"/>
    </reaction>
</comment>
<dbReference type="OrthoDB" id="9782134at2"/>
<evidence type="ECO:0000313" key="9">
    <source>
        <dbReference type="Proteomes" id="UP000317036"/>
    </source>
</evidence>
<dbReference type="EC" id="3.6.1.41" evidence="1"/>
<dbReference type="InterPro" id="IPR051094">
    <property type="entry name" value="Diverse_Catalytic_Enzymes"/>
</dbReference>